<reference evidence="1 2" key="1">
    <citation type="submission" date="2017-09" db="EMBL/GenBank/DDBJ databases">
        <title>WGS assembly of Aquilegia coerulea Goldsmith.</title>
        <authorList>
            <person name="Hodges S."/>
            <person name="Kramer E."/>
            <person name="Nordborg M."/>
            <person name="Tomkins J."/>
            <person name="Borevitz J."/>
            <person name="Derieg N."/>
            <person name="Yan J."/>
            <person name="Mihaltcheva S."/>
            <person name="Hayes R.D."/>
            <person name="Rokhsar D."/>
        </authorList>
    </citation>
    <scope>NUCLEOTIDE SEQUENCE [LARGE SCALE GENOMIC DNA]</scope>
    <source>
        <strain evidence="2">cv. Goldsmith</strain>
    </source>
</reference>
<dbReference type="InParanoid" id="A0A2G5DBY7"/>
<gene>
    <name evidence="1" type="ORF">AQUCO_02300079v1</name>
</gene>
<proteinExistence type="predicted"/>
<dbReference type="EMBL" id="KZ305040">
    <property type="protein sequence ID" value="PIA41048.1"/>
    <property type="molecule type" value="Genomic_DNA"/>
</dbReference>
<keyword evidence="2" id="KW-1185">Reference proteome</keyword>
<evidence type="ECO:0000313" key="2">
    <source>
        <dbReference type="Proteomes" id="UP000230069"/>
    </source>
</evidence>
<organism evidence="1 2">
    <name type="scientific">Aquilegia coerulea</name>
    <name type="common">Rocky mountain columbine</name>
    <dbReference type="NCBI Taxonomy" id="218851"/>
    <lineage>
        <taxon>Eukaryota</taxon>
        <taxon>Viridiplantae</taxon>
        <taxon>Streptophyta</taxon>
        <taxon>Embryophyta</taxon>
        <taxon>Tracheophyta</taxon>
        <taxon>Spermatophyta</taxon>
        <taxon>Magnoliopsida</taxon>
        <taxon>Ranunculales</taxon>
        <taxon>Ranunculaceae</taxon>
        <taxon>Thalictroideae</taxon>
        <taxon>Aquilegia</taxon>
    </lineage>
</organism>
<dbReference type="Proteomes" id="UP000230069">
    <property type="component" value="Unassembled WGS sequence"/>
</dbReference>
<name>A0A2G5DBY7_AQUCA</name>
<accession>A0A2G5DBY7</accession>
<dbReference type="AlphaFoldDB" id="A0A2G5DBY7"/>
<protein>
    <submittedName>
        <fullName evidence="1">Uncharacterized protein</fullName>
    </submittedName>
</protein>
<evidence type="ECO:0000313" key="1">
    <source>
        <dbReference type="EMBL" id="PIA41048.1"/>
    </source>
</evidence>
<sequence>MHLLVRSYTNFFKGNATLRVSRDMGRSNRRVMPIGLTNAPASVVANTLCCKLSGSPCRRRRYIKCAVRDSEDSIVAPVYYIISLSPPLP</sequence>